<name>X1KI54_9ZZZZ</name>
<accession>X1KI54</accession>
<comment type="caution">
    <text evidence="1">The sequence shown here is derived from an EMBL/GenBank/DDBJ whole genome shotgun (WGS) entry which is preliminary data.</text>
</comment>
<dbReference type="EMBL" id="BARV01003418">
    <property type="protein sequence ID" value="GAI06727.1"/>
    <property type="molecule type" value="Genomic_DNA"/>
</dbReference>
<gene>
    <name evidence="1" type="ORF">S06H3_08184</name>
</gene>
<evidence type="ECO:0000313" key="1">
    <source>
        <dbReference type="EMBL" id="GAI06727.1"/>
    </source>
</evidence>
<dbReference type="AlphaFoldDB" id="X1KI54"/>
<reference evidence="1" key="1">
    <citation type="journal article" date="2014" name="Front. Microbiol.">
        <title>High frequency of phylogenetically diverse reductive dehalogenase-homologous genes in deep subseafloor sedimentary metagenomes.</title>
        <authorList>
            <person name="Kawai M."/>
            <person name="Futagami T."/>
            <person name="Toyoda A."/>
            <person name="Takaki Y."/>
            <person name="Nishi S."/>
            <person name="Hori S."/>
            <person name="Arai W."/>
            <person name="Tsubouchi T."/>
            <person name="Morono Y."/>
            <person name="Uchiyama I."/>
            <person name="Ito T."/>
            <person name="Fujiyama A."/>
            <person name="Inagaki F."/>
            <person name="Takami H."/>
        </authorList>
    </citation>
    <scope>NUCLEOTIDE SEQUENCE</scope>
    <source>
        <strain evidence="1">Expedition CK06-06</strain>
    </source>
</reference>
<organism evidence="1">
    <name type="scientific">marine sediment metagenome</name>
    <dbReference type="NCBI Taxonomy" id="412755"/>
    <lineage>
        <taxon>unclassified sequences</taxon>
        <taxon>metagenomes</taxon>
        <taxon>ecological metagenomes</taxon>
    </lineage>
</organism>
<protein>
    <submittedName>
        <fullName evidence="1">Uncharacterized protein</fullName>
    </submittedName>
</protein>
<proteinExistence type="predicted"/>
<sequence length="174" mass="19385">MGNGKGLAGLIALVGLVLIMSRDEVANGIIPTYVTPTITIPAPIIEIKPIGWHRTVIHTKMQVVAEELEELGLDEELGNGNGVALPHKVFIQKKKLVDPTFEMPVFPIYPQVTPERPRIDPKIAHYEEALAEKYPEELEATQEAYKATRKILGLKEQVIPPMPKVTAPTRRVRR</sequence>